<name>A0A0A8ZP56_ARUDO</name>
<evidence type="ECO:0000313" key="1">
    <source>
        <dbReference type="EMBL" id="JAD40576.1"/>
    </source>
</evidence>
<reference evidence="1" key="1">
    <citation type="submission" date="2014-09" db="EMBL/GenBank/DDBJ databases">
        <authorList>
            <person name="Magalhaes I.L.F."/>
            <person name="Oliveira U."/>
            <person name="Santos F.R."/>
            <person name="Vidigal T.H.D.A."/>
            <person name="Brescovit A.D."/>
            <person name="Santos A.J."/>
        </authorList>
    </citation>
    <scope>NUCLEOTIDE SEQUENCE</scope>
    <source>
        <tissue evidence="1">Shoot tissue taken approximately 20 cm above the soil surface</tissue>
    </source>
</reference>
<dbReference type="AlphaFoldDB" id="A0A0A8ZP56"/>
<protein>
    <submittedName>
        <fullName evidence="1">Uncharacterized protein</fullName>
    </submittedName>
</protein>
<organism evidence="1">
    <name type="scientific">Arundo donax</name>
    <name type="common">Giant reed</name>
    <name type="synonym">Donax arundinaceus</name>
    <dbReference type="NCBI Taxonomy" id="35708"/>
    <lineage>
        <taxon>Eukaryota</taxon>
        <taxon>Viridiplantae</taxon>
        <taxon>Streptophyta</taxon>
        <taxon>Embryophyta</taxon>
        <taxon>Tracheophyta</taxon>
        <taxon>Spermatophyta</taxon>
        <taxon>Magnoliopsida</taxon>
        <taxon>Liliopsida</taxon>
        <taxon>Poales</taxon>
        <taxon>Poaceae</taxon>
        <taxon>PACMAD clade</taxon>
        <taxon>Arundinoideae</taxon>
        <taxon>Arundineae</taxon>
        <taxon>Arundo</taxon>
    </lineage>
</organism>
<proteinExistence type="predicted"/>
<dbReference type="EMBL" id="GBRH01257319">
    <property type="protein sequence ID" value="JAD40576.1"/>
    <property type="molecule type" value="Transcribed_RNA"/>
</dbReference>
<accession>A0A0A8ZP56</accession>
<sequence length="38" mass="4521">MMLVTQHSQATFNYIEMRTHRKGRVRTTIGRIASNWDN</sequence>
<reference evidence="1" key="2">
    <citation type="journal article" date="2015" name="Data Brief">
        <title>Shoot transcriptome of the giant reed, Arundo donax.</title>
        <authorList>
            <person name="Barrero R.A."/>
            <person name="Guerrero F.D."/>
            <person name="Moolhuijzen P."/>
            <person name="Goolsby J.A."/>
            <person name="Tidwell J."/>
            <person name="Bellgard S.E."/>
            <person name="Bellgard M.I."/>
        </authorList>
    </citation>
    <scope>NUCLEOTIDE SEQUENCE</scope>
    <source>
        <tissue evidence="1">Shoot tissue taken approximately 20 cm above the soil surface</tissue>
    </source>
</reference>